<feature type="transmembrane region" description="Helical" evidence="2">
    <location>
        <begin position="7"/>
        <end position="30"/>
    </location>
</feature>
<name>A0A3B0TKP6_9ZZZZ</name>
<keyword evidence="2" id="KW-0472">Membrane</keyword>
<protein>
    <recommendedName>
        <fullName evidence="4">DUF3311 domain-containing protein</fullName>
    </recommendedName>
</protein>
<reference evidence="3" key="1">
    <citation type="submission" date="2018-06" db="EMBL/GenBank/DDBJ databases">
        <authorList>
            <person name="Zhirakovskaya E."/>
        </authorList>
    </citation>
    <scope>NUCLEOTIDE SEQUENCE</scope>
</reference>
<evidence type="ECO:0000313" key="3">
    <source>
        <dbReference type="EMBL" id="VAW19261.1"/>
    </source>
</evidence>
<accession>A0A3B0TKP6</accession>
<keyword evidence="2" id="KW-1133">Transmembrane helix</keyword>
<organism evidence="3">
    <name type="scientific">hydrothermal vent metagenome</name>
    <dbReference type="NCBI Taxonomy" id="652676"/>
    <lineage>
        <taxon>unclassified sequences</taxon>
        <taxon>metagenomes</taxon>
        <taxon>ecological metagenomes</taxon>
    </lineage>
</organism>
<evidence type="ECO:0000256" key="1">
    <source>
        <dbReference type="SAM" id="MobiDB-lite"/>
    </source>
</evidence>
<feature type="region of interest" description="Disordered" evidence="1">
    <location>
        <begin position="67"/>
        <end position="90"/>
    </location>
</feature>
<evidence type="ECO:0008006" key="4">
    <source>
        <dbReference type="Google" id="ProtNLM"/>
    </source>
</evidence>
<keyword evidence="2" id="KW-0812">Transmembrane</keyword>
<proteinExistence type="predicted"/>
<feature type="compositionally biased region" description="Polar residues" evidence="1">
    <location>
        <begin position="68"/>
        <end position="82"/>
    </location>
</feature>
<sequence length="90" mass="10045">MTGPKKIAFLAKLLPVIGIILILPPLVSIANVKANLFGFPAIITYIFAVWIFLILTAYLLQRKLPSSPAEQNEQFPNNNSRNKLNDTNHD</sequence>
<feature type="transmembrane region" description="Helical" evidence="2">
    <location>
        <begin position="36"/>
        <end position="60"/>
    </location>
</feature>
<dbReference type="EMBL" id="UOEQ01000206">
    <property type="protein sequence ID" value="VAW19261.1"/>
    <property type="molecule type" value="Genomic_DNA"/>
</dbReference>
<dbReference type="AlphaFoldDB" id="A0A3B0TKP6"/>
<gene>
    <name evidence="3" type="ORF">MNBD_ALPHA11-1234</name>
</gene>
<evidence type="ECO:0000256" key="2">
    <source>
        <dbReference type="SAM" id="Phobius"/>
    </source>
</evidence>